<sequence length="369" mass="41279">MAPCRAFTELSAGRCSQTCSHHRPRGRSKGLHIQALDAAMPFDFEAKAKRAIQQQRQLKIGIVGFGTFGQFLAKRLVQHGHQVLATSRTPYHSEAAALGVTFFSDPDDFCEEHPEVVILASSILSTEAVLQSLPVHRLKRNTLFVDVLSVKEFPKRLLLSALAPQMDILCTHPMFGPDSGKGSWQGLKFMYEKVRIGGDRRRHKRVDTFLQMFEQEGCQMVEMSCEEHDRIAASTQFITHTVGRVLGAMQLGPTPIDTRGFESLLNLVDNTTHDSFDLYYGLFMYNQSATDELEKLEHAFDSVKKQLFNNLHAKLRSQLFQPPRSVEEDSGDEEAQIAAEPFSVLLCCADALDAGVTDSVSLHCHTQRV</sequence>
<dbReference type="SUPFAM" id="SSF51735">
    <property type="entry name" value="NAD(P)-binding Rossmann-fold domains"/>
    <property type="match status" value="1"/>
</dbReference>
<dbReference type="Proteomes" id="UP001489004">
    <property type="component" value="Unassembled WGS sequence"/>
</dbReference>
<dbReference type="GO" id="GO:0006571">
    <property type="term" value="P:tyrosine biosynthetic process"/>
    <property type="evidence" value="ECO:0007669"/>
    <property type="project" value="InterPro"/>
</dbReference>
<dbReference type="Pfam" id="PF03807">
    <property type="entry name" value="F420_oxidored"/>
    <property type="match status" value="1"/>
</dbReference>
<keyword evidence="1" id="KW-0560">Oxidoreductase</keyword>
<dbReference type="Gene3D" id="3.40.50.720">
    <property type="entry name" value="NAD(P)-binding Rossmann-like Domain"/>
    <property type="match status" value="1"/>
</dbReference>
<dbReference type="SUPFAM" id="SSF48179">
    <property type="entry name" value="6-phosphogluconate dehydrogenase C-terminal domain-like"/>
    <property type="match status" value="1"/>
</dbReference>
<dbReference type="PANTHER" id="PTHR43207:SF4">
    <property type="entry name" value="AROGENATE DEHYDROGENASE 2, CHLOROPLASTIC"/>
    <property type="match status" value="1"/>
</dbReference>
<dbReference type="Pfam" id="PF26213">
    <property type="entry name" value="TYRAAT1_C"/>
    <property type="match status" value="1"/>
</dbReference>
<reference evidence="3 4" key="1">
    <citation type="journal article" date="2024" name="Nat. Commun.">
        <title>Phylogenomics reveals the evolutionary origins of lichenization in chlorophyte algae.</title>
        <authorList>
            <person name="Puginier C."/>
            <person name="Libourel C."/>
            <person name="Otte J."/>
            <person name="Skaloud P."/>
            <person name="Haon M."/>
            <person name="Grisel S."/>
            <person name="Petersen M."/>
            <person name="Berrin J.G."/>
            <person name="Delaux P.M."/>
            <person name="Dal Grande F."/>
            <person name="Keller J."/>
        </authorList>
    </citation>
    <scope>NUCLEOTIDE SEQUENCE [LARGE SCALE GENOMIC DNA]</scope>
    <source>
        <strain evidence="3 4">SAG 2043</strain>
    </source>
</reference>
<organism evidence="3 4">
    <name type="scientific">[Myrmecia] bisecta</name>
    <dbReference type="NCBI Taxonomy" id="41462"/>
    <lineage>
        <taxon>Eukaryota</taxon>
        <taxon>Viridiplantae</taxon>
        <taxon>Chlorophyta</taxon>
        <taxon>core chlorophytes</taxon>
        <taxon>Trebouxiophyceae</taxon>
        <taxon>Trebouxiales</taxon>
        <taxon>Trebouxiaceae</taxon>
        <taxon>Myrmecia</taxon>
    </lineage>
</organism>
<protein>
    <recommendedName>
        <fullName evidence="2">Prephenate/arogenate dehydrogenase domain-containing protein</fullName>
    </recommendedName>
</protein>
<dbReference type="PROSITE" id="PS51176">
    <property type="entry name" value="PDH_ADH"/>
    <property type="match status" value="1"/>
</dbReference>
<evidence type="ECO:0000313" key="4">
    <source>
        <dbReference type="Proteomes" id="UP001489004"/>
    </source>
</evidence>
<dbReference type="AlphaFoldDB" id="A0AAW1QFT7"/>
<dbReference type="GO" id="GO:0033730">
    <property type="term" value="F:arogenate dehydrogenase (NADP+) activity"/>
    <property type="evidence" value="ECO:0007669"/>
    <property type="project" value="InterPro"/>
</dbReference>
<evidence type="ECO:0000256" key="1">
    <source>
        <dbReference type="ARBA" id="ARBA00023002"/>
    </source>
</evidence>
<comment type="caution">
    <text evidence="3">The sequence shown here is derived from an EMBL/GenBank/DDBJ whole genome shotgun (WGS) entry which is preliminary data.</text>
</comment>
<dbReference type="PANTHER" id="PTHR43207">
    <property type="entry name" value="AROGENATE DEHYDROGENASE-RELATED"/>
    <property type="match status" value="1"/>
</dbReference>
<dbReference type="InterPro" id="IPR028939">
    <property type="entry name" value="P5C_Rdtase_cat_N"/>
</dbReference>
<gene>
    <name evidence="3" type="ORF">WJX72_007594</name>
</gene>
<evidence type="ECO:0000313" key="3">
    <source>
        <dbReference type="EMBL" id="KAK9820218.1"/>
    </source>
</evidence>
<keyword evidence="4" id="KW-1185">Reference proteome</keyword>
<dbReference type="InterPro" id="IPR045011">
    <property type="entry name" value="TYRAAT1/2"/>
</dbReference>
<dbReference type="InterPro" id="IPR036291">
    <property type="entry name" value="NAD(P)-bd_dom_sf"/>
</dbReference>
<dbReference type="GO" id="GO:0008977">
    <property type="term" value="F:prephenate dehydrogenase (NAD+) activity"/>
    <property type="evidence" value="ECO:0007669"/>
    <property type="project" value="InterPro"/>
</dbReference>
<name>A0AAW1QFT7_9CHLO</name>
<proteinExistence type="predicted"/>
<dbReference type="EMBL" id="JALJOR010000003">
    <property type="protein sequence ID" value="KAK9820218.1"/>
    <property type="molecule type" value="Genomic_DNA"/>
</dbReference>
<feature type="domain" description="Prephenate/arogenate dehydrogenase" evidence="2">
    <location>
        <begin position="58"/>
        <end position="337"/>
    </location>
</feature>
<dbReference type="GO" id="GO:0004665">
    <property type="term" value="F:prephenate dehydrogenase (NADP+) activity"/>
    <property type="evidence" value="ECO:0007669"/>
    <property type="project" value="InterPro"/>
</dbReference>
<evidence type="ECO:0000259" key="2">
    <source>
        <dbReference type="PROSITE" id="PS51176"/>
    </source>
</evidence>
<dbReference type="InterPro" id="IPR059064">
    <property type="entry name" value="TYRAAT2_C"/>
</dbReference>
<dbReference type="InterPro" id="IPR008927">
    <property type="entry name" value="6-PGluconate_DH-like_C_sf"/>
</dbReference>
<accession>A0AAW1QFT7</accession>
<dbReference type="InterPro" id="IPR003099">
    <property type="entry name" value="Prephen_DH"/>
</dbReference>